<keyword evidence="2" id="KW-1133">Transmembrane helix</keyword>
<evidence type="ECO:0008006" key="5">
    <source>
        <dbReference type="Google" id="ProtNLM"/>
    </source>
</evidence>
<accession>A0ABD6EA66</accession>
<comment type="caution">
    <text evidence="3">The sequence shown here is derived from an EMBL/GenBank/DDBJ whole genome shotgun (WGS) entry which is preliminary data.</text>
</comment>
<name>A0ABD6EA66_9BILA</name>
<keyword evidence="2" id="KW-0472">Membrane</keyword>
<feature type="compositionally biased region" description="Low complexity" evidence="1">
    <location>
        <begin position="224"/>
        <end position="233"/>
    </location>
</feature>
<feature type="region of interest" description="Disordered" evidence="1">
    <location>
        <begin position="209"/>
        <end position="262"/>
    </location>
</feature>
<sequence length="660" mass="74136">MDYGVAPGRTVEEEEIIEHYVTESVRTVPYYNSRVGTVDVDRRDTLRLNPLSPPIRNANETFVETSPVAFDSNADKRFYATGERDCSRNPSFLLSTGFASSPTQQDGTPTAGPSTTNVDTYGYDVHEVHTSEGGARIVQTHGSGVIQDDHSLLEQRDRSLSEQRTFGGRQLEKKSTVIEERRIGTPATGRERALSAGHRGYDSRIVSEQRTSLVDGSREEYETSGVSSGQGSSLQRFADTRRGTEERARSTDEQFSGEHRPGITSALKSGSKEVGFLGNVRSTASGLRSTDQRPAVYTLPTPVVGQKDVWRAETNIDESTLSRKDSYKRMQEGQQDDSADMLVSNASLMTGTNVSHSQRSQSAGLTLKERASTFVDKIYSRFRESRCTPRLLCLALLLLFLLFLLILLLVIILNAIFGSYSVHMLTLYPPVCDECRKRAPNGAYESKASTLYVHYSGPEQVQFELNGNLPFKSNSFTQVDFKTGYIAIADHALTDSLGQHTTCFLLPLDRSALPSFEALQDALSGAHKEVRSEFGWQEYWQYQAESIDRSTAISKFTQPVTDCEKAQWYFLKHTVYTKDSSCSDCYDFCLPDYSIQRLHKYEDAMTVGIRHLNCFRLYVPEWAKYQIRSDSSGGHWSYPTVSVDTRRDHEGNWVNWRPQT</sequence>
<dbReference type="Proteomes" id="UP001608902">
    <property type="component" value="Unassembled WGS sequence"/>
</dbReference>
<dbReference type="AlphaFoldDB" id="A0ABD6EA66"/>
<keyword evidence="2" id="KW-0812">Transmembrane</keyword>
<reference evidence="3 4" key="1">
    <citation type="submission" date="2024-08" db="EMBL/GenBank/DDBJ databases">
        <title>Gnathostoma spinigerum genome.</title>
        <authorList>
            <person name="Gonzalez-Bertolin B."/>
            <person name="Monzon S."/>
            <person name="Zaballos A."/>
            <person name="Jimenez P."/>
            <person name="Dekumyoy P."/>
            <person name="Varona S."/>
            <person name="Cuesta I."/>
            <person name="Sumanam S."/>
            <person name="Adisakwattana P."/>
            <person name="Gasser R.B."/>
            <person name="Hernandez-Gonzalez A."/>
            <person name="Young N.D."/>
            <person name="Perteguer M.J."/>
        </authorList>
    </citation>
    <scope>NUCLEOTIDE SEQUENCE [LARGE SCALE GENOMIC DNA]</scope>
    <source>
        <strain evidence="3">AL3</strain>
        <tissue evidence="3">Liver</tissue>
    </source>
</reference>
<organism evidence="3 4">
    <name type="scientific">Gnathostoma spinigerum</name>
    <dbReference type="NCBI Taxonomy" id="75299"/>
    <lineage>
        <taxon>Eukaryota</taxon>
        <taxon>Metazoa</taxon>
        <taxon>Ecdysozoa</taxon>
        <taxon>Nematoda</taxon>
        <taxon>Chromadorea</taxon>
        <taxon>Rhabditida</taxon>
        <taxon>Spirurina</taxon>
        <taxon>Gnathostomatomorpha</taxon>
        <taxon>Gnathostomatoidea</taxon>
        <taxon>Gnathostomatidae</taxon>
        <taxon>Gnathostoma</taxon>
    </lineage>
</organism>
<keyword evidence="4" id="KW-1185">Reference proteome</keyword>
<evidence type="ECO:0000256" key="1">
    <source>
        <dbReference type="SAM" id="MobiDB-lite"/>
    </source>
</evidence>
<gene>
    <name evidence="3" type="ORF">AB6A40_002891</name>
</gene>
<protein>
    <recommendedName>
        <fullName evidence="5">BRICHOS domain-containing protein</fullName>
    </recommendedName>
</protein>
<evidence type="ECO:0000313" key="3">
    <source>
        <dbReference type="EMBL" id="MFH4976182.1"/>
    </source>
</evidence>
<feature type="transmembrane region" description="Helical" evidence="2">
    <location>
        <begin position="391"/>
        <end position="417"/>
    </location>
</feature>
<evidence type="ECO:0000256" key="2">
    <source>
        <dbReference type="SAM" id="Phobius"/>
    </source>
</evidence>
<evidence type="ECO:0000313" key="4">
    <source>
        <dbReference type="Proteomes" id="UP001608902"/>
    </source>
</evidence>
<dbReference type="EMBL" id="JBGFUD010001365">
    <property type="protein sequence ID" value="MFH4976182.1"/>
    <property type="molecule type" value="Genomic_DNA"/>
</dbReference>
<proteinExistence type="predicted"/>
<feature type="compositionally biased region" description="Basic and acidic residues" evidence="1">
    <location>
        <begin position="238"/>
        <end position="261"/>
    </location>
</feature>
<feature type="region of interest" description="Disordered" evidence="1">
    <location>
        <begin position="98"/>
        <end position="117"/>
    </location>
</feature>